<dbReference type="EMBL" id="MU806105">
    <property type="protein sequence ID" value="KAJ3839874.1"/>
    <property type="molecule type" value="Genomic_DNA"/>
</dbReference>
<accession>A0AA38PBI8</accession>
<keyword evidence="2" id="KW-1185">Reference proteome</keyword>
<protein>
    <submittedName>
        <fullName evidence="1">Uncharacterized protein</fullName>
    </submittedName>
</protein>
<name>A0AA38PBI8_9AGAR</name>
<comment type="caution">
    <text evidence="1">The sequence shown here is derived from an EMBL/GenBank/DDBJ whole genome shotgun (WGS) entry which is preliminary data.</text>
</comment>
<gene>
    <name evidence="1" type="ORF">F5878DRAFT_651348</name>
</gene>
<reference evidence="1" key="1">
    <citation type="submission" date="2022-08" db="EMBL/GenBank/DDBJ databases">
        <authorList>
            <consortium name="DOE Joint Genome Institute"/>
            <person name="Min B."/>
            <person name="Riley R."/>
            <person name="Sierra-Patev S."/>
            <person name="Naranjo-Ortiz M."/>
            <person name="Looney B."/>
            <person name="Konkel Z."/>
            <person name="Slot J.C."/>
            <person name="Sakamoto Y."/>
            <person name="Steenwyk J.L."/>
            <person name="Rokas A."/>
            <person name="Carro J."/>
            <person name="Camarero S."/>
            <person name="Ferreira P."/>
            <person name="Molpeceres G."/>
            <person name="Ruiz-Duenas F.J."/>
            <person name="Serrano A."/>
            <person name="Henrissat B."/>
            <person name="Drula E."/>
            <person name="Hughes K.W."/>
            <person name="Mata J.L."/>
            <person name="Ishikawa N.K."/>
            <person name="Vargas-Isla R."/>
            <person name="Ushijima S."/>
            <person name="Smith C.A."/>
            <person name="Ahrendt S."/>
            <person name="Andreopoulos W."/>
            <person name="He G."/>
            <person name="Labutti K."/>
            <person name="Lipzen A."/>
            <person name="Ng V."/>
            <person name="Sandor L."/>
            <person name="Barry K."/>
            <person name="Martinez A.T."/>
            <person name="Xiao Y."/>
            <person name="Gibbons J.G."/>
            <person name="Terashima K."/>
            <person name="Hibbett D.S."/>
            <person name="Grigoriev I.V."/>
        </authorList>
    </citation>
    <scope>NUCLEOTIDE SEQUENCE</scope>
    <source>
        <strain evidence="1">TFB9207</strain>
    </source>
</reference>
<dbReference type="PANTHER" id="PTHR46579">
    <property type="entry name" value="F5/8 TYPE C DOMAIN-CONTAINING PROTEIN-RELATED"/>
    <property type="match status" value="1"/>
</dbReference>
<sequence>MHLVFENIIKTLVMWWTGTFKDLDCGTSLFKLDDKVWEAIGSSTAKSGSMIPSAFGARPPNVAEDKQATTADTWSFWLLYIAPVLLDGKLPPPYHRHLCDLSLIVNQCLQFEISRDSLQLLRKACEKWVMDYEKLYYQGDPNRSSACPLTIHGLLHVVDGIEEIGPVWTNWAFPTERFCGRLQPAIKSRRHPFAAIDNYIIHQAHLSQIKLLYGVEAELSLKDPPLPVPASSFSLDDYPSCIFLPPHRPSSSVPKPLIDKIIISFATRFNSTKTIVRRYIKQDSIVQWAKVRRLQGGDDMLASSLTPFSEDRRDATFVRYDMLVDKNARRRNAEPLYERQTFYGQLQNLFVVTISAADELQLDTEKTFMLAAIQRCRMQGTTFTGAAHYEQMGAVEVVDISVVQCLIGRIRALDERRVFIIDRSDSLQASYYIAGE</sequence>
<organism evidence="1 2">
    <name type="scientific">Lentinula raphanica</name>
    <dbReference type="NCBI Taxonomy" id="153919"/>
    <lineage>
        <taxon>Eukaryota</taxon>
        <taxon>Fungi</taxon>
        <taxon>Dikarya</taxon>
        <taxon>Basidiomycota</taxon>
        <taxon>Agaricomycotina</taxon>
        <taxon>Agaricomycetes</taxon>
        <taxon>Agaricomycetidae</taxon>
        <taxon>Agaricales</taxon>
        <taxon>Marasmiineae</taxon>
        <taxon>Omphalotaceae</taxon>
        <taxon>Lentinula</taxon>
    </lineage>
</organism>
<evidence type="ECO:0000313" key="1">
    <source>
        <dbReference type="EMBL" id="KAJ3839874.1"/>
    </source>
</evidence>
<dbReference type="AlphaFoldDB" id="A0AA38PBI8"/>
<evidence type="ECO:0000313" key="2">
    <source>
        <dbReference type="Proteomes" id="UP001163846"/>
    </source>
</evidence>
<proteinExistence type="predicted"/>
<dbReference type="PANTHER" id="PTHR46579:SF1">
    <property type="entry name" value="F5_8 TYPE C DOMAIN-CONTAINING PROTEIN"/>
    <property type="match status" value="1"/>
</dbReference>
<dbReference type="Proteomes" id="UP001163846">
    <property type="component" value="Unassembled WGS sequence"/>
</dbReference>